<dbReference type="AlphaFoldDB" id="A0A015YHH1"/>
<dbReference type="GO" id="GO:0009245">
    <property type="term" value="P:lipid A biosynthetic process"/>
    <property type="evidence" value="ECO:0007669"/>
    <property type="project" value="InterPro"/>
</dbReference>
<dbReference type="InterPro" id="IPR011499">
    <property type="entry name" value="Lipid_A_biosynth_N"/>
</dbReference>
<proteinExistence type="predicted"/>
<feature type="domain" description="Lipid A biosynthesis N-terminal" evidence="2">
    <location>
        <begin position="10"/>
        <end position="81"/>
    </location>
</feature>
<name>A0A015YHH1_BACFG</name>
<keyword evidence="1" id="KW-0812">Transmembrane</keyword>
<comment type="caution">
    <text evidence="3">The sequence shown here is derived from an EMBL/GenBank/DDBJ whole genome shotgun (WGS) entry which is preliminary data.</text>
</comment>
<reference evidence="3 4" key="1">
    <citation type="submission" date="2014-02" db="EMBL/GenBank/DDBJ databases">
        <authorList>
            <person name="Sears C."/>
            <person name="Carroll K."/>
            <person name="Sack B.R."/>
            <person name="Qadri F."/>
            <person name="Myers L.L."/>
            <person name="Chung G.-T."/>
            <person name="Escheverria P."/>
            <person name="Fraser C.M."/>
            <person name="Sadzewicz L."/>
            <person name="Shefchek K.A."/>
            <person name="Tallon L."/>
            <person name="Das S.P."/>
            <person name="Daugherty S."/>
            <person name="Mongodin E.F."/>
        </authorList>
    </citation>
    <scope>NUCLEOTIDE SEQUENCE [LARGE SCALE GENOMIC DNA]</scope>
    <source>
        <strain evidence="3 4">2-F-2 #4</strain>
    </source>
</reference>
<feature type="domain" description="Lipid A biosynthesis N-terminal" evidence="2">
    <location>
        <begin position="131"/>
        <end position="202"/>
    </location>
</feature>
<feature type="transmembrane region" description="Helical" evidence="1">
    <location>
        <begin position="184"/>
        <end position="201"/>
    </location>
</feature>
<dbReference type="GO" id="GO:0008915">
    <property type="term" value="F:lipid-A-disaccharide synthase activity"/>
    <property type="evidence" value="ECO:0007669"/>
    <property type="project" value="InterPro"/>
</dbReference>
<feature type="transmembrane region" description="Helical" evidence="1">
    <location>
        <begin position="157"/>
        <end position="178"/>
    </location>
</feature>
<dbReference type="RefSeq" id="WP_005802698.1">
    <property type="nucleotide sequence ID" value="NZ_JGDM01000075.1"/>
</dbReference>
<dbReference type="Gene3D" id="1.20.1280.290">
    <property type="match status" value="1"/>
</dbReference>
<dbReference type="EMBL" id="JGDM01000075">
    <property type="protein sequence ID" value="EXZ43723.1"/>
    <property type="molecule type" value="Genomic_DNA"/>
</dbReference>
<evidence type="ECO:0000313" key="3">
    <source>
        <dbReference type="EMBL" id="EXZ43723.1"/>
    </source>
</evidence>
<keyword evidence="1" id="KW-1133">Transmembrane helix</keyword>
<feature type="transmembrane region" description="Helical" evidence="1">
    <location>
        <begin position="64"/>
        <end position="79"/>
    </location>
</feature>
<feature type="transmembrane region" description="Helical" evidence="1">
    <location>
        <begin position="40"/>
        <end position="58"/>
    </location>
</feature>
<dbReference type="GO" id="GO:0016020">
    <property type="term" value="C:membrane"/>
    <property type="evidence" value="ECO:0007669"/>
    <property type="project" value="GOC"/>
</dbReference>
<gene>
    <name evidence="3" type="ORF">M076_3403</name>
</gene>
<keyword evidence="1" id="KW-0472">Membrane</keyword>
<dbReference type="GeneID" id="60366738"/>
<protein>
    <submittedName>
        <fullName evidence="3">Lipid A Biosynthesis N-terminal domain protein</fullName>
    </submittedName>
</protein>
<sequence length="215" mass="24697">MKGSGFIYVIGFLAQAFFSARIIFQWILSEKAKKVVSPSIFWILSIAGSYLLCIYGWLRDDFSIIFGQFISYYIYLWNLNEKGIWNKLHGALKTLLVITPVIAAAFMLHDAQHFIDSFFRNEEVPLWLLIFGSMGQIIFTLRFVYQWAYSFHHKESLLPAGFWIISLVGSSVIVAYGVFRLDPVLILGQSVGFVAYFRNLMIGRKSSKQSVAYEK</sequence>
<evidence type="ECO:0000313" key="4">
    <source>
        <dbReference type="Proteomes" id="UP000022272"/>
    </source>
</evidence>
<dbReference type="Pfam" id="PF07578">
    <property type="entry name" value="LAB_N"/>
    <property type="match status" value="2"/>
</dbReference>
<dbReference type="PATRIC" id="fig|1339280.3.peg.3257"/>
<evidence type="ECO:0000259" key="2">
    <source>
        <dbReference type="SMART" id="SM01259"/>
    </source>
</evidence>
<feature type="transmembrane region" description="Helical" evidence="1">
    <location>
        <begin position="91"/>
        <end position="109"/>
    </location>
</feature>
<organism evidence="3 4">
    <name type="scientific">Bacteroides fragilis str. 2-F-2 #4</name>
    <dbReference type="NCBI Taxonomy" id="1339280"/>
    <lineage>
        <taxon>Bacteria</taxon>
        <taxon>Pseudomonadati</taxon>
        <taxon>Bacteroidota</taxon>
        <taxon>Bacteroidia</taxon>
        <taxon>Bacteroidales</taxon>
        <taxon>Bacteroidaceae</taxon>
        <taxon>Bacteroides</taxon>
    </lineage>
</organism>
<dbReference type="Proteomes" id="UP000022272">
    <property type="component" value="Unassembled WGS sequence"/>
</dbReference>
<dbReference type="SMART" id="SM01259">
    <property type="entry name" value="LAB_N"/>
    <property type="match status" value="2"/>
</dbReference>
<feature type="transmembrane region" description="Helical" evidence="1">
    <location>
        <begin position="6"/>
        <end position="28"/>
    </location>
</feature>
<feature type="transmembrane region" description="Helical" evidence="1">
    <location>
        <begin position="124"/>
        <end position="145"/>
    </location>
</feature>
<accession>A0A015YHH1</accession>
<evidence type="ECO:0000256" key="1">
    <source>
        <dbReference type="SAM" id="Phobius"/>
    </source>
</evidence>